<accession>A0A6J8BB79</accession>
<dbReference type="EMBL" id="CACVKT020002749">
    <property type="protein sequence ID" value="CAC5379849.1"/>
    <property type="molecule type" value="Genomic_DNA"/>
</dbReference>
<dbReference type="AlphaFoldDB" id="A0A6J8BB79"/>
<evidence type="ECO:0000256" key="1">
    <source>
        <dbReference type="SAM" id="MobiDB-lite"/>
    </source>
</evidence>
<evidence type="ECO:0000313" key="3">
    <source>
        <dbReference type="Proteomes" id="UP000507470"/>
    </source>
</evidence>
<organism evidence="2 3">
    <name type="scientific">Mytilus coruscus</name>
    <name type="common">Sea mussel</name>
    <dbReference type="NCBI Taxonomy" id="42192"/>
    <lineage>
        <taxon>Eukaryota</taxon>
        <taxon>Metazoa</taxon>
        <taxon>Spiralia</taxon>
        <taxon>Lophotrochozoa</taxon>
        <taxon>Mollusca</taxon>
        <taxon>Bivalvia</taxon>
        <taxon>Autobranchia</taxon>
        <taxon>Pteriomorphia</taxon>
        <taxon>Mytilida</taxon>
        <taxon>Mytiloidea</taxon>
        <taxon>Mytilidae</taxon>
        <taxon>Mytilinae</taxon>
        <taxon>Mytilus</taxon>
    </lineage>
</organism>
<protein>
    <submittedName>
        <fullName evidence="2">Uncharacterized protein</fullName>
    </submittedName>
</protein>
<feature type="compositionally biased region" description="Basic and acidic residues" evidence="1">
    <location>
        <begin position="85"/>
        <end position="114"/>
    </location>
</feature>
<name>A0A6J8BB79_MYTCO</name>
<reference evidence="2 3" key="1">
    <citation type="submission" date="2020-06" db="EMBL/GenBank/DDBJ databases">
        <authorList>
            <person name="Li R."/>
            <person name="Bekaert M."/>
        </authorList>
    </citation>
    <scope>NUCLEOTIDE SEQUENCE [LARGE SCALE GENOMIC DNA]</scope>
    <source>
        <strain evidence="3">wild</strain>
    </source>
</reference>
<keyword evidence="3" id="KW-1185">Reference proteome</keyword>
<dbReference type="OrthoDB" id="6149949at2759"/>
<proteinExistence type="predicted"/>
<sequence>MDTSVDLTEEEVRNIIAAFKDMHMKPNAESPDAFKYWIKEFSTQKSLYTGYIPRIPIFSGDNKGDNTHKVWSAIDELDTQDDDDTVKNEAEDDQEHFAEQQDTGIKGDDLRSEESDTVDPVSEPDGVTETDHQVADTTLSDDTEQPEQDTTVYETVNSVPQPDIEATLIEPRRFVRARTSTATTKYKDFIVSKKSQPQPDWKSRADYLKEIASSGAFKGMEDHIVAGLLKVATEKWCCILQTIIIVYEDVNFSQEEKRYL</sequence>
<gene>
    <name evidence="2" type="ORF">MCOR_15857</name>
</gene>
<dbReference type="Proteomes" id="UP000507470">
    <property type="component" value="Unassembled WGS sequence"/>
</dbReference>
<feature type="region of interest" description="Disordered" evidence="1">
    <location>
        <begin position="80"/>
        <end position="150"/>
    </location>
</feature>
<evidence type="ECO:0000313" key="2">
    <source>
        <dbReference type="EMBL" id="CAC5379849.1"/>
    </source>
</evidence>